<organism evidence="1 2">
    <name type="scientific">Psychroflexus torquis (strain ATCC 700755 / CIP 106069 / ACAM 623)</name>
    <dbReference type="NCBI Taxonomy" id="313595"/>
    <lineage>
        <taxon>Bacteria</taxon>
        <taxon>Pseudomonadati</taxon>
        <taxon>Bacteroidota</taxon>
        <taxon>Flavobacteriia</taxon>
        <taxon>Flavobacteriales</taxon>
        <taxon>Flavobacteriaceae</taxon>
        <taxon>Psychroflexus</taxon>
    </lineage>
</organism>
<dbReference type="AlphaFoldDB" id="K4ITD2"/>
<accession>K4ITD2</accession>
<reference evidence="1" key="1">
    <citation type="submission" date="2006-03" db="EMBL/GenBank/DDBJ databases">
        <authorList>
            <person name="Bowman J."/>
            <person name="Ferriera S."/>
            <person name="Johnson J."/>
            <person name="Kravitz S."/>
            <person name="Halpern A."/>
            <person name="Remington K."/>
            <person name="Beeson K."/>
            <person name="Tran B."/>
            <person name="Rogers Y.-H."/>
            <person name="Friedman R."/>
            <person name="Venter J.C."/>
        </authorList>
    </citation>
    <scope>NUCLEOTIDE SEQUENCE [LARGE SCALE GENOMIC DNA]</scope>
    <source>
        <strain evidence="1">ATCC 700755</strain>
    </source>
</reference>
<dbReference type="KEGG" id="ptq:P700755_001928"/>
<dbReference type="Proteomes" id="UP000008514">
    <property type="component" value="Chromosome"/>
</dbReference>
<dbReference type="HOGENOM" id="CLU_3357996_0_0_10"/>
<evidence type="ECO:0000313" key="1">
    <source>
        <dbReference type="EMBL" id="AFU68740.1"/>
    </source>
</evidence>
<protein>
    <submittedName>
        <fullName evidence="1">Uncharacterized protein</fullName>
    </submittedName>
</protein>
<dbReference type="EMBL" id="CP003879">
    <property type="protein sequence ID" value="AFU68740.1"/>
    <property type="molecule type" value="Genomic_DNA"/>
</dbReference>
<keyword evidence="2" id="KW-1185">Reference proteome</keyword>
<name>K4ITD2_PSYTT</name>
<proteinExistence type="predicted"/>
<reference evidence="1" key="2">
    <citation type="submission" date="2012-09" db="EMBL/GenBank/DDBJ databases">
        <title>The complete sequence of Psychroflexus torquis an extreme psychrophile from sea-ice that is stimulated by light.</title>
        <authorList>
            <person name="Feng S."/>
            <person name="Powell S.M."/>
            <person name="Bowman J.P."/>
        </authorList>
    </citation>
    <scope>NUCLEOTIDE SEQUENCE [LARGE SCALE GENOMIC DNA]</scope>
    <source>
        <strain evidence="1">ATCC 700755</strain>
    </source>
</reference>
<gene>
    <name evidence="1" type="ordered locus">P700755_001928</name>
</gene>
<evidence type="ECO:0000313" key="2">
    <source>
        <dbReference type="Proteomes" id="UP000008514"/>
    </source>
</evidence>
<sequence>MAELYAVILFGSKAKNTDIAIAMASIFNVAGEQKNK</sequence>